<keyword evidence="2" id="KW-1185">Reference proteome</keyword>
<dbReference type="SUPFAM" id="SSF53756">
    <property type="entry name" value="UDP-Glycosyltransferase/glycogen phosphorylase"/>
    <property type="match status" value="1"/>
</dbReference>
<dbReference type="AlphaFoldDB" id="A0AAP2DA98"/>
<proteinExistence type="predicted"/>
<evidence type="ECO:0008006" key="3">
    <source>
        <dbReference type="Google" id="ProtNLM"/>
    </source>
</evidence>
<comment type="caution">
    <text evidence="1">The sequence shown here is derived from an EMBL/GenBank/DDBJ whole genome shotgun (WGS) entry which is preliminary data.</text>
</comment>
<dbReference type="Proteomes" id="UP001319180">
    <property type="component" value="Unassembled WGS sequence"/>
</dbReference>
<sequence>MNLLFPVETLNREIDFRITLAAKLAEKDRSIFIGQYQFLQRLIPHFKNGIYVGKNIFAKRSDVDSYQGYYRLKKRGFDIVYLHEEGAVFSGTEKDWQDKLSSQYNIDVFDENDRVCVWGDFQADYDRGRIKNKKVPVITTGHPRFELYKKYRFLYDEDVRKIKERFGDYVLVNGNYGRANHGGGLSYFFSDKGNYIVSDPVKRLQKIDYYVGSAIQLSKMVELVHHLAVRYPHINFVYRPHPVENHSYYYTVFKGVPNIHTVYEGSVGPWILGSSAILHDGCTTAIEAQLSGIPVINYKPIYAESNSNYLPNQMGRRAQTIDEVATLLDEAFRDKTAYSAGFVLPEKAQRLMENFRSDAFDKLTEVIEERIGRAAKNDFAVPGNNVIRKVFLRREAKLQGSKFYNKMLGRKEGSFRLAEQKFQGFDKVYIQDKIAMLEEVLQKKIDVQFYNKYLIRIGRK</sequence>
<accession>A0AAP2DA98</accession>
<dbReference type="EMBL" id="JAHESC010000025">
    <property type="protein sequence ID" value="MBT1688336.1"/>
    <property type="molecule type" value="Genomic_DNA"/>
</dbReference>
<evidence type="ECO:0000313" key="1">
    <source>
        <dbReference type="EMBL" id="MBT1688336.1"/>
    </source>
</evidence>
<dbReference type="InterPro" id="IPR030906">
    <property type="entry name" value="Surf_polysacc"/>
</dbReference>
<organism evidence="1 2">
    <name type="scientific">Dawidia soli</name>
    <dbReference type="NCBI Taxonomy" id="2782352"/>
    <lineage>
        <taxon>Bacteria</taxon>
        <taxon>Pseudomonadati</taxon>
        <taxon>Bacteroidota</taxon>
        <taxon>Cytophagia</taxon>
        <taxon>Cytophagales</taxon>
        <taxon>Chryseotaleaceae</taxon>
        <taxon>Dawidia</taxon>
    </lineage>
</organism>
<reference evidence="1 2" key="1">
    <citation type="submission" date="2021-05" db="EMBL/GenBank/DDBJ databases">
        <title>A Polyphasic approach of four new species of the genus Ohtaekwangia: Ohtaekwangia histidinii sp. nov., Ohtaekwangia cretensis sp. nov., Ohtaekwangia indiensis sp. nov., Ohtaekwangia reichenbachii sp. nov. from diverse environment.</title>
        <authorList>
            <person name="Octaviana S."/>
        </authorList>
    </citation>
    <scope>NUCLEOTIDE SEQUENCE [LARGE SCALE GENOMIC DNA]</scope>
    <source>
        <strain evidence="1 2">PWU37</strain>
    </source>
</reference>
<dbReference type="RefSeq" id="WP_254091564.1">
    <property type="nucleotide sequence ID" value="NZ_JAHESC010000025.1"/>
</dbReference>
<protein>
    <recommendedName>
        <fullName evidence="3">Surface carbohydrate biosynthesis protein</fullName>
    </recommendedName>
</protein>
<gene>
    <name evidence="1" type="ORF">KK078_17325</name>
</gene>
<name>A0AAP2DA98_9BACT</name>
<dbReference type="NCBIfam" id="TIGR04396">
    <property type="entry name" value="surf_polysacc"/>
    <property type="match status" value="1"/>
</dbReference>
<evidence type="ECO:0000313" key="2">
    <source>
        <dbReference type="Proteomes" id="UP001319180"/>
    </source>
</evidence>